<dbReference type="AlphaFoldDB" id="A0AAD4G8J0"/>
<name>A0AAD4G8J0_BOLED</name>
<dbReference type="Proteomes" id="UP001194468">
    <property type="component" value="Unassembled WGS sequence"/>
</dbReference>
<evidence type="ECO:0000256" key="1">
    <source>
        <dbReference type="SAM" id="Coils"/>
    </source>
</evidence>
<proteinExistence type="predicted"/>
<keyword evidence="1" id="KW-0175">Coiled coil</keyword>
<reference evidence="2" key="2">
    <citation type="journal article" date="2020" name="Nat. Commun.">
        <title>Large-scale genome sequencing of mycorrhizal fungi provides insights into the early evolution of symbiotic traits.</title>
        <authorList>
            <person name="Miyauchi S."/>
            <person name="Kiss E."/>
            <person name="Kuo A."/>
            <person name="Drula E."/>
            <person name="Kohler A."/>
            <person name="Sanchez-Garcia M."/>
            <person name="Morin E."/>
            <person name="Andreopoulos B."/>
            <person name="Barry K.W."/>
            <person name="Bonito G."/>
            <person name="Buee M."/>
            <person name="Carver A."/>
            <person name="Chen C."/>
            <person name="Cichocki N."/>
            <person name="Clum A."/>
            <person name="Culley D."/>
            <person name="Crous P.W."/>
            <person name="Fauchery L."/>
            <person name="Girlanda M."/>
            <person name="Hayes R.D."/>
            <person name="Keri Z."/>
            <person name="LaButti K."/>
            <person name="Lipzen A."/>
            <person name="Lombard V."/>
            <person name="Magnuson J."/>
            <person name="Maillard F."/>
            <person name="Murat C."/>
            <person name="Nolan M."/>
            <person name="Ohm R.A."/>
            <person name="Pangilinan J."/>
            <person name="Pereira M.F."/>
            <person name="Perotto S."/>
            <person name="Peter M."/>
            <person name="Pfister S."/>
            <person name="Riley R."/>
            <person name="Sitrit Y."/>
            <person name="Stielow J.B."/>
            <person name="Szollosi G."/>
            <person name="Zifcakova L."/>
            <person name="Stursova M."/>
            <person name="Spatafora J.W."/>
            <person name="Tedersoo L."/>
            <person name="Vaario L.M."/>
            <person name="Yamada A."/>
            <person name="Yan M."/>
            <person name="Wang P."/>
            <person name="Xu J."/>
            <person name="Bruns T."/>
            <person name="Baldrian P."/>
            <person name="Vilgalys R."/>
            <person name="Dunand C."/>
            <person name="Henrissat B."/>
            <person name="Grigoriev I.V."/>
            <person name="Hibbett D."/>
            <person name="Nagy L.G."/>
            <person name="Martin F.M."/>
        </authorList>
    </citation>
    <scope>NUCLEOTIDE SEQUENCE</scope>
    <source>
        <strain evidence="2">BED1</strain>
    </source>
</reference>
<protein>
    <submittedName>
        <fullName evidence="2">Uncharacterized protein</fullName>
    </submittedName>
</protein>
<feature type="coiled-coil region" evidence="1">
    <location>
        <begin position="95"/>
        <end position="148"/>
    </location>
</feature>
<dbReference type="Gene3D" id="1.10.287.1490">
    <property type="match status" value="1"/>
</dbReference>
<organism evidence="2 3">
    <name type="scientific">Boletus edulis BED1</name>
    <dbReference type="NCBI Taxonomy" id="1328754"/>
    <lineage>
        <taxon>Eukaryota</taxon>
        <taxon>Fungi</taxon>
        <taxon>Dikarya</taxon>
        <taxon>Basidiomycota</taxon>
        <taxon>Agaricomycotina</taxon>
        <taxon>Agaricomycetes</taxon>
        <taxon>Agaricomycetidae</taxon>
        <taxon>Boletales</taxon>
        <taxon>Boletineae</taxon>
        <taxon>Boletaceae</taxon>
        <taxon>Boletoideae</taxon>
        <taxon>Boletus</taxon>
    </lineage>
</organism>
<evidence type="ECO:0000313" key="3">
    <source>
        <dbReference type="Proteomes" id="UP001194468"/>
    </source>
</evidence>
<accession>A0AAD4G8J0</accession>
<comment type="caution">
    <text evidence="2">The sequence shown here is derived from an EMBL/GenBank/DDBJ whole genome shotgun (WGS) entry which is preliminary data.</text>
</comment>
<gene>
    <name evidence="2" type="ORF">L210DRAFT_3562536</name>
</gene>
<evidence type="ECO:0000313" key="2">
    <source>
        <dbReference type="EMBL" id="KAF8430524.1"/>
    </source>
</evidence>
<keyword evidence="3" id="KW-1185">Reference proteome</keyword>
<reference evidence="2" key="1">
    <citation type="submission" date="2019-10" db="EMBL/GenBank/DDBJ databases">
        <authorList>
            <consortium name="DOE Joint Genome Institute"/>
            <person name="Kuo A."/>
            <person name="Miyauchi S."/>
            <person name="Kiss E."/>
            <person name="Drula E."/>
            <person name="Kohler A."/>
            <person name="Sanchez-Garcia M."/>
            <person name="Andreopoulos B."/>
            <person name="Barry K.W."/>
            <person name="Bonito G."/>
            <person name="Buee M."/>
            <person name="Carver A."/>
            <person name="Chen C."/>
            <person name="Cichocki N."/>
            <person name="Clum A."/>
            <person name="Culley D."/>
            <person name="Crous P.W."/>
            <person name="Fauchery L."/>
            <person name="Girlanda M."/>
            <person name="Hayes R."/>
            <person name="Keri Z."/>
            <person name="LaButti K."/>
            <person name="Lipzen A."/>
            <person name="Lombard V."/>
            <person name="Magnuson J."/>
            <person name="Maillard F."/>
            <person name="Morin E."/>
            <person name="Murat C."/>
            <person name="Nolan M."/>
            <person name="Ohm R."/>
            <person name="Pangilinan J."/>
            <person name="Pereira M."/>
            <person name="Perotto S."/>
            <person name="Peter M."/>
            <person name="Riley R."/>
            <person name="Sitrit Y."/>
            <person name="Stielow B."/>
            <person name="Szollosi G."/>
            <person name="Zifcakova L."/>
            <person name="Stursova M."/>
            <person name="Spatafora J.W."/>
            <person name="Tedersoo L."/>
            <person name="Vaario L.-M."/>
            <person name="Yamada A."/>
            <person name="Yan M."/>
            <person name="Wang P."/>
            <person name="Xu J."/>
            <person name="Bruns T."/>
            <person name="Baldrian P."/>
            <person name="Vilgalys R."/>
            <person name="Henrissat B."/>
            <person name="Grigoriev I.V."/>
            <person name="Hibbett D."/>
            <person name="Nagy L.G."/>
            <person name="Martin F.M."/>
        </authorList>
    </citation>
    <scope>NUCLEOTIDE SEQUENCE</scope>
    <source>
        <strain evidence="2">BED1</strain>
    </source>
</reference>
<sequence length="184" mass="20565">MSSSISWQSRDESSRNVCPPCIVHQRDERSLEIDDQDSIHAAAAFPVDSEGKHITAADSKAYLEEVITCWKTEAANMKETIESFVAEIHAYSAWHEALRNTISTLESTAKELRTELPSATDEYTKIIQTNLEQDIAHAKLDHAELEQTITSVLTKIHGLRAAHEILHKQIVAVEDAIQELCAQC</sequence>
<dbReference type="EMBL" id="WHUW01000062">
    <property type="protein sequence ID" value="KAF8430524.1"/>
    <property type="molecule type" value="Genomic_DNA"/>
</dbReference>